<dbReference type="Proteomes" id="UP000533269">
    <property type="component" value="Unassembled WGS sequence"/>
</dbReference>
<dbReference type="AlphaFoldDB" id="A0A7W4XVU0"/>
<gene>
    <name evidence="3" type="ORF">FHR75_000233</name>
</gene>
<evidence type="ECO:0000256" key="1">
    <source>
        <dbReference type="SAM" id="MobiDB-lite"/>
    </source>
</evidence>
<dbReference type="Gene3D" id="1.10.260.40">
    <property type="entry name" value="lambda repressor-like DNA-binding domains"/>
    <property type="match status" value="1"/>
</dbReference>
<sequence length="308" mass="33272">MAKQSELGSFLRARRAATSPDDVGLRSLGPRRVPGLRRDEVAQLAGVSVDYYTRLEQGRETHPSAQVLDALAHVLGMSPEERRHTYSLAQLAWTPPLPSARAPMDASLVGLMNAWPDAACFVLDPVLDILEMNPLARRLFTPFRSTENLVAMVFLDPAGPRFYTDWQRAASSCVANLRATADVHVGASRREELIRTLRAGSDAFAQLWSAHDVKPKTHDSKELFHPAVGAITVQFDALEVSAMPGHQLVVYRAEPAGVSGRRLRALAEADPASLSAASSSSWTSDRAVSTPSTDPASSRVVLGAAGEQ</sequence>
<dbReference type="PANTHER" id="PTHR35010">
    <property type="entry name" value="BLL4672 PROTEIN-RELATED"/>
    <property type="match status" value="1"/>
</dbReference>
<comment type="caution">
    <text evidence="3">The sequence shown here is derived from an EMBL/GenBank/DDBJ whole genome shotgun (WGS) entry which is preliminary data.</text>
</comment>
<reference evidence="3 4" key="1">
    <citation type="submission" date="2020-08" db="EMBL/GenBank/DDBJ databases">
        <title>The Agave Microbiome: Exploring the role of microbial communities in plant adaptations to desert environments.</title>
        <authorList>
            <person name="Partida-Martinez L.P."/>
        </authorList>
    </citation>
    <scope>NUCLEOTIDE SEQUENCE [LARGE SCALE GENOMIC DNA]</scope>
    <source>
        <strain evidence="3 4">AS2.23</strain>
    </source>
</reference>
<proteinExistence type="predicted"/>
<dbReference type="PROSITE" id="PS50943">
    <property type="entry name" value="HTH_CROC1"/>
    <property type="match status" value="1"/>
</dbReference>
<dbReference type="SUPFAM" id="SSF47413">
    <property type="entry name" value="lambda repressor-like DNA-binding domains"/>
    <property type="match status" value="1"/>
</dbReference>
<protein>
    <submittedName>
        <fullName evidence="3">Transcriptional regulator with XRE-family HTH domain</fullName>
    </submittedName>
</protein>
<reference evidence="3 4" key="2">
    <citation type="submission" date="2020-08" db="EMBL/GenBank/DDBJ databases">
        <authorList>
            <person name="Partida-Martinez L."/>
            <person name="Huntemann M."/>
            <person name="Clum A."/>
            <person name="Wang J."/>
            <person name="Palaniappan K."/>
            <person name="Ritter S."/>
            <person name="Chen I.-M."/>
            <person name="Stamatis D."/>
            <person name="Reddy T."/>
            <person name="O'Malley R."/>
            <person name="Daum C."/>
            <person name="Shapiro N."/>
            <person name="Ivanova N."/>
            <person name="Kyrpides N."/>
            <person name="Woyke T."/>
        </authorList>
    </citation>
    <scope>NUCLEOTIDE SEQUENCE [LARGE SCALE GENOMIC DNA]</scope>
    <source>
        <strain evidence="3 4">AS2.23</strain>
    </source>
</reference>
<dbReference type="InterPro" id="IPR001387">
    <property type="entry name" value="Cro/C1-type_HTH"/>
</dbReference>
<dbReference type="GO" id="GO:0003677">
    <property type="term" value="F:DNA binding"/>
    <property type="evidence" value="ECO:0007669"/>
    <property type="project" value="InterPro"/>
</dbReference>
<evidence type="ECO:0000259" key="2">
    <source>
        <dbReference type="PROSITE" id="PS50943"/>
    </source>
</evidence>
<dbReference type="RefSeq" id="WP_183390100.1">
    <property type="nucleotide sequence ID" value="NZ_JACHVY010000001.1"/>
</dbReference>
<evidence type="ECO:0000313" key="3">
    <source>
        <dbReference type="EMBL" id="MBB2899445.1"/>
    </source>
</evidence>
<dbReference type="Pfam" id="PF17765">
    <property type="entry name" value="MLTR_LBD"/>
    <property type="match status" value="1"/>
</dbReference>
<dbReference type="PANTHER" id="PTHR35010:SF2">
    <property type="entry name" value="BLL4672 PROTEIN"/>
    <property type="match status" value="1"/>
</dbReference>
<organism evidence="3 4">
    <name type="scientific">Kineococcus radiotolerans</name>
    <dbReference type="NCBI Taxonomy" id="131568"/>
    <lineage>
        <taxon>Bacteria</taxon>
        <taxon>Bacillati</taxon>
        <taxon>Actinomycetota</taxon>
        <taxon>Actinomycetes</taxon>
        <taxon>Kineosporiales</taxon>
        <taxon>Kineosporiaceae</taxon>
        <taxon>Kineococcus</taxon>
    </lineage>
</organism>
<dbReference type="Pfam" id="PF13560">
    <property type="entry name" value="HTH_31"/>
    <property type="match status" value="1"/>
</dbReference>
<evidence type="ECO:0000313" key="4">
    <source>
        <dbReference type="Proteomes" id="UP000533269"/>
    </source>
</evidence>
<feature type="domain" description="HTH cro/C1-type" evidence="2">
    <location>
        <begin position="35"/>
        <end position="82"/>
    </location>
</feature>
<accession>A0A7W4XVU0</accession>
<dbReference type="InterPro" id="IPR010982">
    <property type="entry name" value="Lambda_DNA-bd_dom_sf"/>
</dbReference>
<name>A0A7W4XVU0_KINRA</name>
<dbReference type="InterPro" id="IPR041413">
    <property type="entry name" value="MLTR_LBD"/>
</dbReference>
<dbReference type="Gene3D" id="3.30.450.180">
    <property type="match status" value="1"/>
</dbReference>
<dbReference type="EMBL" id="JACHVY010000001">
    <property type="protein sequence ID" value="MBB2899445.1"/>
    <property type="molecule type" value="Genomic_DNA"/>
</dbReference>
<feature type="region of interest" description="Disordered" evidence="1">
    <location>
        <begin position="272"/>
        <end position="308"/>
    </location>
</feature>
<dbReference type="CDD" id="cd00093">
    <property type="entry name" value="HTH_XRE"/>
    <property type="match status" value="1"/>
</dbReference>
<dbReference type="SMART" id="SM00530">
    <property type="entry name" value="HTH_XRE"/>
    <property type="match status" value="1"/>
</dbReference>
<feature type="compositionally biased region" description="Low complexity" evidence="1">
    <location>
        <begin position="272"/>
        <end position="289"/>
    </location>
</feature>